<gene>
    <name evidence="2" type="ORF">LCGC14_1558660</name>
</gene>
<dbReference type="InterPro" id="IPR003615">
    <property type="entry name" value="HNH_nuc"/>
</dbReference>
<feature type="non-terminal residue" evidence="2">
    <location>
        <position position="1"/>
    </location>
</feature>
<comment type="caution">
    <text evidence="2">The sequence shown here is derived from an EMBL/GenBank/DDBJ whole genome shotgun (WGS) entry which is preliminary data.</text>
</comment>
<evidence type="ECO:0000259" key="1">
    <source>
        <dbReference type="SMART" id="SM00507"/>
    </source>
</evidence>
<reference evidence="2" key="1">
    <citation type="journal article" date="2015" name="Nature">
        <title>Complex archaea that bridge the gap between prokaryotes and eukaryotes.</title>
        <authorList>
            <person name="Spang A."/>
            <person name="Saw J.H."/>
            <person name="Jorgensen S.L."/>
            <person name="Zaremba-Niedzwiedzka K."/>
            <person name="Martijn J."/>
            <person name="Lind A.E."/>
            <person name="van Eijk R."/>
            <person name="Schleper C."/>
            <person name="Guy L."/>
            <person name="Ettema T.J."/>
        </authorList>
    </citation>
    <scope>NUCLEOTIDE SEQUENCE</scope>
</reference>
<proteinExistence type="predicted"/>
<dbReference type="Gene3D" id="1.10.30.50">
    <property type="match status" value="1"/>
</dbReference>
<organism evidence="2">
    <name type="scientific">marine sediment metagenome</name>
    <dbReference type="NCBI Taxonomy" id="412755"/>
    <lineage>
        <taxon>unclassified sequences</taxon>
        <taxon>metagenomes</taxon>
        <taxon>ecological metagenomes</taxon>
    </lineage>
</organism>
<dbReference type="AlphaFoldDB" id="A0A0F9IN69"/>
<dbReference type="SMART" id="SM00507">
    <property type="entry name" value="HNHc"/>
    <property type="match status" value="1"/>
</dbReference>
<dbReference type="GO" id="GO:0003676">
    <property type="term" value="F:nucleic acid binding"/>
    <property type="evidence" value="ECO:0007669"/>
    <property type="project" value="InterPro"/>
</dbReference>
<name>A0A0F9IN69_9ZZZZ</name>
<evidence type="ECO:0000313" key="2">
    <source>
        <dbReference type="EMBL" id="KKM47418.1"/>
    </source>
</evidence>
<dbReference type="Pfam" id="PF01844">
    <property type="entry name" value="HNH"/>
    <property type="match status" value="1"/>
</dbReference>
<dbReference type="GO" id="GO:0008270">
    <property type="term" value="F:zinc ion binding"/>
    <property type="evidence" value="ECO:0007669"/>
    <property type="project" value="InterPro"/>
</dbReference>
<dbReference type="InterPro" id="IPR002711">
    <property type="entry name" value="HNH"/>
</dbReference>
<dbReference type="EMBL" id="LAZR01012012">
    <property type="protein sequence ID" value="KKM47418.1"/>
    <property type="molecule type" value="Genomic_DNA"/>
</dbReference>
<feature type="domain" description="HNH nuclease" evidence="1">
    <location>
        <begin position="61"/>
        <end position="115"/>
    </location>
</feature>
<dbReference type="CDD" id="cd00085">
    <property type="entry name" value="HNHc"/>
    <property type="match status" value="1"/>
</dbReference>
<accession>A0A0F9IN69</accession>
<dbReference type="GO" id="GO:0004519">
    <property type="term" value="F:endonuclease activity"/>
    <property type="evidence" value="ECO:0007669"/>
    <property type="project" value="InterPro"/>
</dbReference>
<protein>
    <recommendedName>
        <fullName evidence="1">HNH nuclease domain-containing protein</fullName>
    </recommendedName>
</protein>
<sequence>NIGVSLLERLKYNPALKARRKESRAMRIAVPKALTRQIIIKQGAKCYLCQVQGVPISRFNKWRVVIPDEYYPVEPWQKWNGKVKLTFHIDHIKPVCVGGTNDPDNLRLACPTCNGKNHYLRYMVEHGILEV</sequence>